<dbReference type="SUPFAM" id="SSF88659">
    <property type="entry name" value="Sigma3 and sigma4 domains of RNA polymerase sigma factors"/>
    <property type="match status" value="1"/>
</dbReference>
<dbReference type="InterPro" id="IPR013324">
    <property type="entry name" value="RNA_pol_sigma_r3/r4-like"/>
</dbReference>
<keyword evidence="1" id="KW-0805">Transcription regulation</keyword>
<dbReference type="NCBIfam" id="TIGR02937">
    <property type="entry name" value="sigma70-ECF"/>
    <property type="match status" value="1"/>
</dbReference>
<dbReference type="GO" id="GO:0006352">
    <property type="term" value="P:DNA-templated transcription initiation"/>
    <property type="evidence" value="ECO:0007669"/>
    <property type="project" value="InterPro"/>
</dbReference>
<dbReference type="OrthoDB" id="5401739at2"/>
<evidence type="ECO:0000313" key="5">
    <source>
        <dbReference type="EMBL" id="AJF06848.1"/>
    </source>
</evidence>
<dbReference type="STRING" id="483547.GSUB_10190"/>
<protein>
    <submittedName>
        <fullName evidence="5">RNA polymerase sigma70</fullName>
    </submittedName>
</protein>
<dbReference type="GO" id="GO:0003677">
    <property type="term" value="F:DNA binding"/>
    <property type="evidence" value="ECO:0007669"/>
    <property type="project" value="UniProtKB-KW"/>
</dbReference>
<keyword evidence="3" id="KW-0238">DNA-binding</keyword>
<evidence type="ECO:0000313" key="6">
    <source>
        <dbReference type="Proteomes" id="UP000035036"/>
    </source>
</evidence>
<keyword evidence="2" id="KW-0731">Sigma factor</keyword>
<dbReference type="PANTHER" id="PTHR30385">
    <property type="entry name" value="SIGMA FACTOR F FLAGELLAR"/>
    <property type="match status" value="1"/>
</dbReference>
<proteinExistence type="predicted"/>
<dbReference type="HOGENOM" id="CLU_120864_0_0_7"/>
<dbReference type="Gene3D" id="1.10.10.10">
    <property type="entry name" value="Winged helix-like DNA-binding domain superfamily/Winged helix DNA-binding domain"/>
    <property type="match status" value="1"/>
</dbReference>
<keyword evidence="6" id="KW-1185">Reference proteome</keyword>
<dbReference type="RefSeq" id="WP_040200644.1">
    <property type="nucleotide sequence ID" value="NZ_CP010311.1"/>
</dbReference>
<evidence type="ECO:0000256" key="3">
    <source>
        <dbReference type="ARBA" id="ARBA00023125"/>
    </source>
</evidence>
<evidence type="ECO:0000256" key="1">
    <source>
        <dbReference type="ARBA" id="ARBA00023015"/>
    </source>
</evidence>
<dbReference type="Proteomes" id="UP000035036">
    <property type="component" value="Chromosome"/>
</dbReference>
<dbReference type="InterPro" id="IPR036388">
    <property type="entry name" value="WH-like_DNA-bd_sf"/>
</dbReference>
<dbReference type="AlphaFoldDB" id="A0A0B5FHK2"/>
<dbReference type="KEGG" id="gsb:GSUB_10190"/>
<dbReference type="InterPro" id="IPR014284">
    <property type="entry name" value="RNA_pol_sigma-70_dom"/>
</dbReference>
<organism evidence="5 6">
    <name type="scientific">Geoalkalibacter subterraneus</name>
    <dbReference type="NCBI Taxonomy" id="483547"/>
    <lineage>
        <taxon>Bacteria</taxon>
        <taxon>Pseudomonadati</taxon>
        <taxon>Thermodesulfobacteriota</taxon>
        <taxon>Desulfuromonadia</taxon>
        <taxon>Desulfuromonadales</taxon>
        <taxon>Geoalkalibacteraceae</taxon>
        <taxon>Geoalkalibacter</taxon>
    </lineage>
</organism>
<reference evidence="5 6" key="1">
    <citation type="journal article" date="2015" name="Genome Announc.">
        <title>Genomes of Geoalkalibacter ferrihydriticus Z-0531T and Geoalkalibacter subterraneus Red1T, Two Haloalkaliphilic Metal-Reducing Deltaproteobacteria.</title>
        <authorList>
            <person name="Badalamenti J.P."/>
            <person name="Krajmalnik-Brown R."/>
            <person name="Torres C.I."/>
            <person name="Bond D.R."/>
        </authorList>
    </citation>
    <scope>NUCLEOTIDE SEQUENCE [LARGE SCALE GENOMIC DNA]</scope>
    <source>
        <strain evidence="5 6">Red1</strain>
    </source>
</reference>
<evidence type="ECO:0000256" key="2">
    <source>
        <dbReference type="ARBA" id="ARBA00023082"/>
    </source>
</evidence>
<name>A0A0B5FHK2_9BACT</name>
<gene>
    <name evidence="5" type="ORF">GSUB_10190</name>
</gene>
<keyword evidence="4" id="KW-0804">Transcription</keyword>
<dbReference type="EMBL" id="CP010311">
    <property type="protein sequence ID" value="AJF06848.1"/>
    <property type="molecule type" value="Genomic_DNA"/>
</dbReference>
<sequence>MVSQNSYDGIDKYAADLIRHKARQLVGKAGFTEDDRPDLEQELMIDLLQRMRHFNPAKAKKTTFMARIVERHISTILEARFAQCRDWRLCQTSLNEPLDNGEGDTAERIDFLDSEGSLGSGTRETRERLAHEIRMDLGQAIASLPEELRDLCLRLHDSTMAEVAREMGIPRTTLYDRLSKLRDAFREAGLEDYL</sequence>
<accession>A0A0B5FHK2</accession>
<dbReference type="GO" id="GO:0016987">
    <property type="term" value="F:sigma factor activity"/>
    <property type="evidence" value="ECO:0007669"/>
    <property type="project" value="UniProtKB-KW"/>
</dbReference>
<evidence type="ECO:0000256" key="4">
    <source>
        <dbReference type="ARBA" id="ARBA00023163"/>
    </source>
</evidence>